<dbReference type="STRING" id="435908.IDSA_08000"/>
<name>A0A094L872_9GAMM</name>
<dbReference type="RefSeq" id="WP_034775626.1">
    <property type="nucleotide sequence ID" value="NZ_JPER01000003.1"/>
</dbReference>
<evidence type="ECO:0000259" key="4">
    <source>
        <dbReference type="Pfam" id="PF01965"/>
    </source>
</evidence>
<keyword evidence="2" id="KW-0456">Lyase</keyword>
<organism evidence="5 6">
    <name type="scientific">Pseudidiomarina salinarum</name>
    <dbReference type="NCBI Taxonomy" id="435908"/>
    <lineage>
        <taxon>Bacteria</taxon>
        <taxon>Pseudomonadati</taxon>
        <taxon>Pseudomonadota</taxon>
        <taxon>Gammaproteobacteria</taxon>
        <taxon>Alteromonadales</taxon>
        <taxon>Idiomarinaceae</taxon>
        <taxon>Pseudidiomarina</taxon>
    </lineage>
</organism>
<dbReference type="Gene3D" id="3.40.50.880">
    <property type="match status" value="1"/>
</dbReference>
<evidence type="ECO:0000256" key="3">
    <source>
        <dbReference type="ARBA" id="ARBA00038493"/>
    </source>
</evidence>
<dbReference type="PANTHER" id="PTHR48094">
    <property type="entry name" value="PROTEIN/NUCLEIC ACID DEGLYCASE DJ-1-RELATED"/>
    <property type="match status" value="1"/>
</dbReference>
<dbReference type="InterPro" id="IPR029062">
    <property type="entry name" value="Class_I_gatase-like"/>
</dbReference>
<keyword evidence="1" id="KW-0346">Stress response</keyword>
<dbReference type="AlphaFoldDB" id="A0A094L872"/>
<sequence length="226" mass="24334">MKVLIVLTSHDRLGKTGEMTGFWAEEFATPYYVLKDAGAEVALASPKGGHAPIDPKSQQSNAQTPATVRLFDDEDAMAQVATTLKLSEVNAEDFDAVYYPGGHGPVWDLAEDERSIDLIENFWRQGKPVAAVCHGPAALVNAKTRDGDPIVKGRRVTCLTNSEEKAAGLDHVVPFLVEDKLKECGAKFERAADSEACVVVDGQLITGQNPASSRKLAAELKKKLTA</sequence>
<keyword evidence="6" id="KW-1185">Reference proteome</keyword>
<accession>A0A094L872</accession>
<evidence type="ECO:0000256" key="1">
    <source>
        <dbReference type="ARBA" id="ARBA00023016"/>
    </source>
</evidence>
<evidence type="ECO:0000313" key="6">
    <source>
        <dbReference type="Proteomes" id="UP000054363"/>
    </source>
</evidence>
<dbReference type="CDD" id="cd03141">
    <property type="entry name" value="GATase1_Hsp31_like"/>
    <property type="match status" value="1"/>
</dbReference>
<dbReference type="Proteomes" id="UP000054363">
    <property type="component" value="Unassembled WGS sequence"/>
</dbReference>
<keyword evidence="5" id="KW-0808">Transferase</keyword>
<comment type="caution">
    <text evidence="5">The sequence shown here is derived from an EMBL/GenBank/DDBJ whole genome shotgun (WGS) entry which is preliminary data.</text>
</comment>
<dbReference type="EMBL" id="JPER01000003">
    <property type="protein sequence ID" value="KFZ31003.1"/>
    <property type="molecule type" value="Genomic_DNA"/>
</dbReference>
<feature type="domain" description="DJ-1/PfpI" evidence="4">
    <location>
        <begin position="24"/>
        <end position="220"/>
    </location>
</feature>
<gene>
    <name evidence="5" type="ORF">IDSA_08000</name>
</gene>
<dbReference type="OrthoDB" id="9792284at2"/>
<dbReference type="GO" id="GO:0016740">
    <property type="term" value="F:transferase activity"/>
    <property type="evidence" value="ECO:0007669"/>
    <property type="project" value="UniProtKB-KW"/>
</dbReference>
<dbReference type="SUPFAM" id="SSF52317">
    <property type="entry name" value="Class I glutamine amidotransferase-like"/>
    <property type="match status" value="1"/>
</dbReference>
<comment type="similarity">
    <text evidence="3">Belongs to the peptidase C56 family. HSP31-like subfamily.</text>
</comment>
<protein>
    <submittedName>
        <fullName evidence="5">Dimethylallyltransferase</fullName>
    </submittedName>
</protein>
<dbReference type="Pfam" id="PF01965">
    <property type="entry name" value="DJ-1_PfpI"/>
    <property type="match status" value="1"/>
</dbReference>
<proteinExistence type="inferred from homology"/>
<dbReference type="InterPro" id="IPR050325">
    <property type="entry name" value="Prot/Nucl_acid_deglycase"/>
</dbReference>
<dbReference type="eggNOG" id="COG0693">
    <property type="taxonomic scope" value="Bacteria"/>
</dbReference>
<dbReference type="GO" id="GO:0005737">
    <property type="term" value="C:cytoplasm"/>
    <property type="evidence" value="ECO:0007669"/>
    <property type="project" value="TreeGrafter"/>
</dbReference>
<dbReference type="PANTHER" id="PTHR48094:SF11">
    <property type="entry name" value="GLUTATHIONE-INDEPENDENT GLYOXALASE HSP31-RELATED"/>
    <property type="match status" value="1"/>
</dbReference>
<evidence type="ECO:0000313" key="5">
    <source>
        <dbReference type="EMBL" id="KFZ31003.1"/>
    </source>
</evidence>
<evidence type="ECO:0000256" key="2">
    <source>
        <dbReference type="ARBA" id="ARBA00023239"/>
    </source>
</evidence>
<dbReference type="InterPro" id="IPR002818">
    <property type="entry name" value="DJ-1/PfpI"/>
</dbReference>
<dbReference type="GO" id="GO:0019172">
    <property type="term" value="F:glyoxalase III activity"/>
    <property type="evidence" value="ECO:0007669"/>
    <property type="project" value="TreeGrafter"/>
</dbReference>
<reference evidence="5 6" key="1">
    <citation type="submission" date="2014-06" db="EMBL/GenBank/DDBJ databases">
        <title>The draft genome sequence of Idiomarina salinarum ISL-52.</title>
        <authorList>
            <person name="Du J."/>
            <person name="Shao Z."/>
        </authorList>
    </citation>
    <scope>NUCLEOTIDE SEQUENCE [LARGE SCALE GENOMIC DNA]</scope>
    <source>
        <strain evidence="5 6">ISL-52</strain>
    </source>
</reference>
<dbReference type="GO" id="GO:0019243">
    <property type="term" value="P:methylglyoxal catabolic process to D-lactate via S-lactoyl-glutathione"/>
    <property type="evidence" value="ECO:0007669"/>
    <property type="project" value="TreeGrafter"/>
</dbReference>